<reference evidence="10 11" key="1">
    <citation type="journal article" date="2013" name="PLoS ONE">
        <title>Genomic analysis of Melioribacter roseus, facultatively anaerobic organotrophic bacterium representing a novel deep lineage within Bacteriodetes/Chlorobi group.</title>
        <authorList>
            <person name="Kadnikov V.V."/>
            <person name="Mardanov A.V."/>
            <person name="Podosokorskaya O.A."/>
            <person name="Gavrilov S.N."/>
            <person name="Kublanov I.V."/>
            <person name="Beletsky A.V."/>
            <person name="Bonch-Osmolovskaya E.A."/>
            <person name="Ravin N.V."/>
        </authorList>
    </citation>
    <scope>NUCLEOTIDE SEQUENCE [LARGE SCALE GENOMIC DNA]</scope>
    <source>
        <strain evidence="11">JCM 17771 / P3M-2</strain>
    </source>
</reference>
<evidence type="ECO:0000256" key="2">
    <source>
        <dbReference type="ARBA" id="ARBA00022475"/>
    </source>
</evidence>
<evidence type="ECO:0000256" key="5">
    <source>
        <dbReference type="ARBA" id="ARBA00022989"/>
    </source>
</evidence>
<keyword evidence="4 8" id="KW-0812">Transmembrane</keyword>
<dbReference type="EMBL" id="CP003557">
    <property type="protein sequence ID" value="AFN73555.1"/>
    <property type="molecule type" value="Genomic_DNA"/>
</dbReference>
<evidence type="ECO:0000256" key="8">
    <source>
        <dbReference type="SAM" id="Phobius"/>
    </source>
</evidence>
<keyword evidence="3" id="KW-0132">Cell division</keyword>
<comment type="subcellular location">
    <subcellularLocation>
        <location evidence="1">Membrane</location>
    </subcellularLocation>
</comment>
<keyword evidence="6 8" id="KW-0472">Membrane</keyword>
<evidence type="ECO:0000313" key="10">
    <source>
        <dbReference type="EMBL" id="AFN73555.1"/>
    </source>
</evidence>
<dbReference type="InterPro" id="IPR005548">
    <property type="entry name" value="Cell_div_FtsQ/DivIB_C"/>
</dbReference>
<keyword evidence="11" id="KW-1185">Reference proteome</keyword>
<dbReference type="PROSITE" id="PS51779">
    <property type="entry name" value="POTRA"/>
    <property type="match status" value="1"/>
</dbReference>
<dbReference type="GO" id="GO:0016020">
    <property type="term" value="C:membrane"/>
    <property type="evidence" value="ECO:0007669"/>
    <property type="project" value="UniProtKB-SubCell"/>
</dbReference>
<proteinExistence type="predicted"/>
<evidence type="ECO:0000256" key="4">
    <source>
        <dbReference type="ARBA" id="ARBA00022692"/>
    </source>
</evidence>
<evidence type="ECO:0000256" key="7">
    <source>
        <dbReference type="ARBA" id="ARBA00023306"/>
    </source>
</evidence>
<dbReference type="AlphaFoldDB" id="I6Z336"/>
<dbReference type="RefSeq" id="WP_014854992.1">
    <property type="nucleotide sequence ID" value="NC_018178.1"/>
</dbReference>
<organism evidence="10 11">
    <name type="scientific">Melioribacter roseus (strain DSM 23840 / JCM 17771 / VKM B-2668 / P3M-2)</name>
    <dbReference type="NCBI Taxonomy" id="1191523"/>
    <lineage>
        <taxon>Bacteria</taxon>
        <taxon>Pseudomonadati</taxon>
        <taxon>Ignavibacteriota</taxon>
        <taxon>Ignavibacteria</taxon>
        <taxon>Ignavibacteriales</taxon>
        <taxon>Melioribacteraceae</taxon>
        <taxon>Melioribacter</taxon>
    </lineage>
</organism>
<dbReference type="OrthoDB" id="1748794at2"/>
<name>I6Z336_MELRP</name>
<dbReference type="Pfam" id="PF03799">
    <property type="entry name" value="FtsQ_DivIB_C"/>
    <property type="match status" value="1"/>
</dbReference>
<dbReference type="InterPro" id="IPR034746">
    <property type="entry name" value="POTRA"/>
</dbReference>
<feature type="transmembrane region" description="Helical" evidence="8">
    <location>
        <begin position="6"/>
        <end position="25"/>
    </location>
</feature>
<evidence type="ECO:0000256" key="6">
    <source>
        <dbReference type="ARBA" id="ARBA00023136"/>
    </source>
</evidence>
<dbReference type="GO" id="GO:0051301">
    <property type="term" value="P:cell division"/>
    <property type="evidence" value="ECO:0007669"/>
    <property type="project" value="UniProtKB-KW"/>
</dbReference>
<dbReference type="STRING" id="1191523.MROS_0311"/>
<evidence type="ECO:0000256" key="3">
    <source>
        <dbReference type="ARBA" id="ARBA00022618"/>
    </source>
</evidence>
<dbReference type="KEGG" id="mro:MROS_0311"/>
<evidence type="ECO:0000256" key="1">
    <source>
        <dbReference type="ARBA" id="ARBA00004370"/>
    </source>
</evidence>
<dbReference type="eggNOG" id="COG1589">
    <property type="taxonomic scope" value="Bacteria"/>
</dbReference>
<accession>I6Z336</accession>
<feature type="domain" description="POTRA" evidence="9">
    <location>
        <begin position="32"/>
        <end position="100"/>
    </location>
</feature>
<dbReference type="Proteomes" id="UP000009011">
    <property type="component" value="Chromosome"/>
</dbReference>
<evidence type="ECO:0000313" key="11">
    <source>
        <dbReference type="Proteomes" id="UP000009011"/>
    </source>
</evidence>
<evidence type="ECO:0000259" key="9">
    <source>
        <dbReference type="PROSITE" id="PS51779"/>
    </source>
</evidence>
<gene>
    <name evidence="10" type="ordered locus">MROS_0311</name>
</gene>
<dbReference type="HOGENOM" id="CLU_1281769_0_0_10"/>
<keyword evidence="5 8" id="KW-1133">Transmembrane helix</keyword>
<protein>
    <recommendedName>
        <fullName evidence="9">POTRA domain-containing protein</fullName>
    </recommendedName>
</protein>
<keyword evidence="2" id="KW-1003">Cell membrane</keyword>
<sequence length="257" mass="29404">MKNKGYIAGIVFLALLISIIGYFAATLEKENYKIDLITLEGNNHLSKEKYLDFANLLERKNYGKLTLQVIKDRMEKHPYVKYADVSFANNGKVTVILHEKKFDAVLIDNQKHFLITDNLEPVPLLEGTERVDYPVITNPYLDGEIKPFISLKKNNDIATASKILSGIKLVNPELYSNISVIDMRNGGDVVMTFSLFDYPVVFGRRDEARKIVYFNALWNYLKGKEANNLIEYVDLRYNKHIYFGFAADSLISGEDQT</sequence>
<keyword evidence="7" id="KW-0131">Cell cycle</keyword>